<dbReference type="HAMAP" id="MF_00201">
    <property type="entry name" value="RecO"/>
    <property type="match status" value="1"/>
</dbReference>
<dbReference type="NCBIfam" id="TIGR00613">
    <property type="entry name" value="reco"/>
    <property type="match status" value="1"/>
</dbReference>
<gene>
    <name evidence="7 9" type="primary">recO</name>
    <name evidence="9" type="ORF">HRJ53_18465</name>
</gene>
<comment type="caution">
    <text evidence="9">The sequence shown here is derived from an EMBL/GenBank/DDBJ whole genome shotgun (WGS) entry which is preliminary data.</text>
</comment>
<dbReference type="PANTHER" id="PTHR33991:SF1">
    <property type="entry name" value="DNA REPAIR PROTEIN RECO"/>
    <property type="match status" value="1"/>
</dbReference>
<dbReference type="InterPro" id="IPR042242">
    <property type="entry name" value="RecO_C"/>
</dbReference>
<dbReference type="SUPFAM" id="SSF50249">
    <property type="entry name" value="Nucleic acid-binding proteins"/>
    <property type="match status" value="1"/>
</dbReference>
<dbReference type="PANTHER" id="PTHR33991">
    <property type="entry name" value="DNA REPAIR PROTEIN RECO"/>
    <property type="match status" value="1"/>
</dbReference>
<dbReference type="Gene3D" id="1.20.1440.120">
    <property type="entry name" value="Recombination protein O, C-terminal domain"/>
    <property type="match status" value="1"/>
</dbReference>
<comment type="similarity">
    <text evidence="1 7">Belongs to the RecO family.</text>
</comment>
<dbReference type="EMBL" id="JACDQQ010001766">
    <property type="protein sequence ID" value="MBA0086970.1"/>
    <property type="molecule type" value="Genomic_DNA"/>
</dbReference>
<name>A0A7V8SY27_9BACT</name>
<comment type="function">
    <text evidence="7">Involved in DNA repair and RecF pathway recombination.</text>
</comment>
<evidence type="ECO:0000256" key="2">
    <source>
        <dbReference type="ARBA" id="ARBA00021310"/>
    </source>
</evidence>
<dbReference type="InterPro" id="IPR012340">
    <property type="entry name" value="NA-bd_OB-fold"/>
</dbReference>
<dbReference type="InterPro" id="IPR003717">
    <property type="entry name" value="RecO"/>
</dbReference>
<evidence type="ECO:0000313" key="9">
    <source>
        <dbReference type="EMBL" id="MBA0086970.1"/>
    </source>
</evidence>
<evidence type="ECO:0000313" key="10">
    <source>
        <dbReference type="Proteomes" id="UP000567293"/>
    </source>
</evidence>
<dbReference type="Gene3D" id="2.40.50.140">
    <property type="entry name" value="Nucleic acid-binding proteins"/>
    <property type="match status" value="1"/>
</dbReference>
<dbReference type="InterPro" id="IPR037278">
    <property type="entry name" value="ARFGAP/RecO"/>
</dbReference>
<reference evidence="9" key="1">
    <citation type="submission" date="2020-06" db="EMBL/GenBank/DDBJ databases">
        <title>Legume-microbial interactions unlock mineral nutrients during tropical forest succession.</title>
        <authorList>
            <person name="Epihov D.Z."/>
        </authorList>
    </citation>
    <scope>NUCLEOTIDE SEQUENCE [LARGE SCALE GENOMIC DNA]</scope>
    <source>
        <strain evidence="9">Pan2503</strain>
    </source>
</reference>
<dbReference type="GO" id="GO:0006302">
    <property type="term" value="P:double-strand break repair"/>
    <property type="evidence" value="ECO:0007669"/>
    <property type="project" value="TreeGrafter"/>
</dbReference>
<evidence type="ECO:0000256" key="3">
    <source>
        <dbReference type="ARBA" id="ARBA00022763"/>
    </source>
</evidence>
<evidence type="ECO:0000259" key="8">
    <source>
        <dbReference type="Pfam" id="PF11967"/>
    </source>
</evidence>
<feature type="domain" description="DNA replication/recombination mediator RecO N-terminal" evidence="8">
    <location>
        <begin position="5"/>
        <end position="80"/>
    </location>
</feature>
<dbReference type="SUPFAM" id="SSF57863">
    <property type="entry name" value="ArfGap/RecO-like zinc finger"/>
    <property type="match status" value="1"/>
</dbReference>
<protein>
    <recommendedName>
        <fullName evidence="2 7">DNA repair protein RecO</fullName>
    </recommendedName>
    <alternativeName>
        <fullName evidence="6 7">Recombination protein O</fullName>
    </alternativeName>
</protein>
<evidence type="ECO:0000256" key="6">
    <source>
        <dbReference type="ARBA" id="ARBA00033409"/>
    </source>
</evidence>
<dbReference type="AlphaFoldDB" id="A0A7V8SY27"/>
<keyword evidence="4 7" id="KW-0233">DNA recombination</keyword>
<accession>A0A7V8SY27</accession>
<keyword evidence="10" id="KW-1185">Reference proteome</keyword>
<dbReference type="InterPro" id="IPR022572">
    <property type="entry name" value="DNA_rep/recomb_RecO_N"/>
</dbReference>
<dbReference type="Pfam" id="PF02565">
    <property type="entry name" value="RecO_C"/>
    <property type="match status" value="1"/>
</dbReference>
<evidence type="ECO:0000256" key="4">
    <source>
        <dbReference type="ARBA" id="ARBA00023172"/>
    </source>
</evidence>
<keyword evidence="3 7" id="KW-0227">DNA damage</keyword>
<evidence type="ECO:0000256" key="1">
    <source>
        <dbReference type="ARBA" id="ARBA00007452"/>
    </source>
</evidence>
<dbReference type="GO" id="GO:0043590">
    <property type="term" value="C:bacterial nucleoid"/>
    <property type="evidence" value="ECO:0007669"/>
    <property type="project" value="TreeGrafter"/>
</dbReference>
<evidence type="ECO:0000256" key="5">
    <source>
        <dbReference type="ARBA" id="ARBA00023204"/>
    </source>
</evidence>
<dbReference type="GO" id="GO:0006310">
    <property type="term" value="P:DNA recombination"/>
    <property type="evidence" value="ECO:0007669"/>
    <property type="project" value="UniProtKB-UniRule"/>
</dbReference>
<organism evidence="9 10">
    <name type="scientific">Candidatus Acidiferrum panamense</name>
    <dbReference type="NCBI Taxonomy" id="2741543"/>
    <lineage>
        <taxon>Bacteria</taxon>
        <taxon>Pseudomonadati</taxon>
        <taxon>Acidobacteriota</taxon>
        <taxon>Terriglobia</taxon>
        <taxon>Candidatus Acidiferrales</taxon>
        <taxon>Candidatus Acidiferrum</taxon>
    </lineage>
</organism>
<keyword evidence="5 7" id="KW-0234">DNA repair</keyword>
<sequence>MPARETEAIILKTFPLGEADRVVSFFGRTSGRLRGVAAGARRLNNRFGSTLEMLSHVRIWYVERETRELVRIQQAELLGSLHKAQSDYGLSTGLAVISEIAEMVLPEHEVSEAMFRLMILTSREIERTGQWELPLSYFAFWTVRLGGWLPRFDRCAACRAVFGASAAFYDTHHAGLFCRNCRCTGMKPLYAEARVVAERFAGERLDRLGYDKAIGSHIAALRAAAFAWIELNAERRLTTPELLETT</sequence>
<proteinExistence type="inferred from homology"/>
<evidence type="ECO:0000256" key="7">
    <source>
        <dbReference type="HAMAP-Rule" id="MF_00201"/>
    </source>
</evidence>
<dbReference type="Proteomes" id="UP000567293">
    <property type="component" value="Unassembled WGS sequence"/>
</dbReference>
<dbReference type="Pfam" id="PF11967">
    <property type="entry name" value="RecO_N"/>
    <property type="match status" value="1"/>
</dbReference>